<evidence type="ECO:0000256" key="2">
    <source>
        <dbReference type="ARBA" id="ARBA00022692"/>
    </source>
</evidence>
<sequence length="581" mass="61696">MRQALRLVRALLRHHHRTFFVAVGGAAVFAACTVYSAVVVRMITDEVIDPRFRRGTVSSSKVVVVLGALILLGCVRAAGVVVRRTFAGRTQWRAAESISAEVIDRLSEQAVPWHRSQSTGDLVTGAGVDAEAATAVLSPLPFASGVVVLVGLSSVLLVATDLWLGLAAVAVFPLLIVISVKYQLRVEAHYDTAQDELGRLSAAVHESFDGVAVVKSFGAERRETERLAVIASRLREARLGAVRLRSTFEALLDALPTVVNILLLVGGAYRVRAGAMTVGELTSCIYLFTLLVFPLRLIGYTLSEVPHSLAGWNRIRALLDQPVAPNPADTLLQGVDRNIGVAELHFAHDGEREVLAGVDAVIEGGRTTAVVGATGSGKTTLLHLIAGLIPAGRGTITVPTGGIRLVFQEPFLFASTIRENITMGEDFTEHAIDAALAVAEAGFVHDLPDGLDTEVGERGVSLSGGQRQRLALARALVRRPAVLLLDDTTSALDPNTEAKVLANLRATLGNTTVVVVASRPSTISLADDVLFLDGGVVVAHGRHDELMQNVPRYRRLIEAFEHDRAALDADADADATSGGGV</sequence>
<dbReference type="EMBL" id="CAESGF010000001">
    <property type="protein sequence ID" value="CAB4362310.1"/>
    <property type="molecule type" value="Genomic_DNA"/>
</dbReference>
<organism evidence="10">
    <name type="scientific">freshwater metagenome</name>
    <dbReference type="NCBI Taxonomy" id="449393"/>
    <lineage>
        <taxon>unclassified sequences</taxon>
        <taxon>metagenomes</taxon>
        <taxon>ecological metagenomes</taxon>
    </lineage>
</organism>
<evidence type="ECO:0000313" key="12">
    <source>
        <dbReference type="EMBL" id="CAB4915324.1"/>
    </source>
</evidence>
<dbReference type="GO" id="GO:0005524">
    <property type="term" value="F:ATP binding"/>
    <property type="evidence" value="ECO:0007669"/>
    <property type="project" value="UniProtKB-KW"/>
</dbReference>
<dbReference type="EMBL" id="CAEZYF010000004">
    <property type="protein sequence ID" value="CAB4714856.1"/>
    <property type="molecule type" value="Genomic_DNA"/>
</dbReference>
<evidence type="ECO:0000256" key="4">
    <source>
        <dbReference type="ARBA" id="ARBA00022840"/>
    </source>
</evidence>
<dbReference type="Pfam" id="PF00664">
    <property type="entry name" value="ABC_membrane"/>
    <property type="match status" value="1"/>
</dbReference>
<gene>
    <name evidence="11" type="ORF">UFOPK2656_00909</name>
    <name evidence="12" type="ORF">UFOPK3651_00492</name>
    <name evidence="13" type="ORF">UFOPK3931_00666</name>
    <name evidence="10" type="ORF">UFOPK4189_00083</name>
</gene>
<keyword evidence="4" id="KW-0067">ATP-binding</keyword>
<feature type="transmembrane region" description="Helical" evidence="7">
    <location>
        <begin position="162"/>
        <end position="180"/>
    </location>
</feature>
<feature type="domain" description="ABC transmembrane type-1" evidence="9">
    <location>
        <begin position="20"/>
        <end position="307"/>
    </location>
</feature>
<evidence type="ECO:0000256" key="5">
    <source>
        <dbReference type="ARBA" id="ARBA00022989"/>
    </source>
</evidence>
<dbReference type="PROSITE" id="PS51257">
    <property type="entry name" value="PROKAR_LIPOPROTEIN"/>
    <property type="match status" value="1"/>
</dbReference>
<dbReference type="InterPro" id="IPR027417">
    <property type="entry name" value="P-loop_NTPase"/>
</dbReference>
<dbReference type="InterPro" id="IPR003593">
    <property type="entry name" value="AAA+_ATPase"/>
</dbReference>
<keyword evidence="5 7" id="KW-1133">Transmembrane helix</keyword>
<evidence type="ECO:0000256" key="3">
    <source>
        <dbReference type="ARBA" id="ARBA00022741"/>
    </source>
</evidence>
<keyword evidence="3" id="KW-0547">Nucleotide-binding</keyword>
<accession>A0A6J6A3Y3</accession>
<dbReference type="Gene3D" id="1.20.1560.10">
    <property type="entry name" value="ABC transporter type 1, transmembrane domain"/>
    <property type="match status" value="1"/>
</dbReference>
<evidence type="ECO:0000256" key="1">
    <source>
        <dbReference type="ARBA" id="ARBA00004141"/>
    </source>
</evidence>
<keyword evidence="2 7" id="KW-0812">Transmembrane</keyword>
<reference evidence="10" key="1">
    <citation type="submission" date="2020-05" db="EMBL/GenBank/DDBJ databases">
        <authorList>
            <person name="Chiriac C."/>
            <person name="Salcher M."/>
            <person name="Ghai R."/>
            <person name="Kavagutti S V."/>
        </authorList>
    </citation>
    <scope>NUCLEOTIDE SEQUENCE</scope>
</reference>
<feature type="transmembrane region" description="Helical" evidence="7">
    <location>
        <begin position="63"/>
        <end position="82"/>
    </location>
</feature>
<dbReference type="SUPFAM" id="SSF52540">
    <property type="entry name" value="P-loop containing nucleoside triphosphate hydrolases"/>
    <property type="match status" value="1"/>
</dbReference>
<dbReference type="PROSITE" id="PS50929">
    <property type="entry name" value="ABC_TM1F"/>
    <property type="match status" value="1"/>
</dbReference>
<keyword evidence="6 7" id="KW-0472">Membrane</keyword>
<evidence type="ECO:0000259" key="8">
    <source>
        <dbReference type="PROSITE" id="PS50893"/>
    </source>
</evidence>
<dbReference type="GO" id="GO:0016020">
    <property type="term" value="C:membrane"/>
    <property type="evidence" value="ECO:0007669"/>
    <property type="project" value="UniProtKB-SubCell"/>
</dbReference>
<evidence type="ECO:0000256" key="6">
    <source>
        <dbReference type="ARBA" id="ARBA00023136"/>
    </source>
</evidence>
<feature type="domain" description="ABC transporter" evidence="8">
    <location>
        <begin position="339"/>
        <end position="559"/>
    </location>
</feature>
<dbReference type="PANTHER" id="PTHR24221:SF654">
    <property type="entry name" value="ATP-BINDING CASSETTE SUB-FAMILY B MEMBER 6"/>
    <property type="match status" value="1"/>
</dbReference>
<evidence type="ECO:0000259" key="9">
    <source>
        <dbReference type="PROSITE" id="PS50929"/>
    </source>
</evidence>
<feature type="transmembrane region" description="Helical" evidence="7">
    <location>
        <begin position="136"/>
        <end position="156"/>
    </location>
</feature>
<dbReference type="InterPro" id="IPR003439">
    <property type="entry name" value="ABC_transporter-like_ATP-bd"/>
</dbReference>
<dbReference type="Pfam" id="PF00005">
    <property type="entry name" value="ABC_tran"/>
    <property type="match status" value="1"/>
</dbReference>
<dbReference type="AlphaFoldDB" id="A0A6J6A3Y3"/>
<dbReference type="EMBL" id="CAFBOL010000011">
    <property type="protein sequence ID" value="CAB4978750.1"/>
    <property type="molecule type" value="Genomic_DNA"/>
</dbReference>
<name>A0A6J6A3Y3_9ZZZZ</name>
<protein>
    <submittedName>
        <fullName evidence="10">Unannotated protein</fullName>
    </submittedName>
</protein>
<dbReference type="GO" id="GO:0140359">
    <property type="term" value="F:ABC-type transporter activity"/>
    <property type="evidence" value="ECO:0007669"/>
    <property type="project" value="InterPro"/>
</dbReference>
<dbReference type="PANTHER" id="PTHR24221">
    <property type="entry name" value="ATP-BINDING CASSETTE SUB-FAMILY B"/>
    <property type="match status" value="1"/>
</dbReference>
<evidence type="ECO:0000256" key="7">
    <source>
        <dbReference type="SAM" id="Phobius"/>
    </source>
</evidence>
<dbReference type="InterPro" id="IPR036640">
    <property type="entry name" value="ABC1_TM_sf"/>
</dbReference>
<dbReference type="GO" id="GO:0016887">
    <property type="term" value="F:ATP hydrolysis activity"/>
    <property type="evidence" value="ECO:0007669"/>
    <property type="project" value="InterPro"/>
</dbReference>
<comment type="subcellular location">
    <subcellularLocation>
        <location evidence="1">Membrane</location>
        <topology evidence="1">Multi-pass membrane protein</topology>
    </subcellularLocation>
</comment>
<feature type="transmembrane region" description="Helical" evidence="7">
    <location>
        <begin position="275"/>
        <end position="293"/>
    </location>
</feature>
<dbReference type="EMBL" id="CAFBMT010000002">
    <property type="protein sequence ID" value="CAB4915324.1"/>
    <property type="molecule type" value="Genomic_DNA"/>
</dbReference>
<dbReference type="InterPro" id="IPR011527">
    <property type="entry name" value="ABC1_TM_dom"/>
</dbReference>
<dbReference type="PROSITE" id="PS00211">
    <property type="entry name" value="ABC_TRANSPORTER_1"/>
    <property type="match status" value="1"/>
</dbReference>
<dbReference type="PROSITE" id="PS50893">
    <property type="entry name" value="ABC_TRANSPORTER_2"/>
    <property type="match status" value="1"/>
</dbReference>
<dbReference type="InterPro" id="IPR039421">
    <property type="entry name" value="Type_1_exporter"/>
</dbReference>
<dbReference type="SUPFAM" id="SSF90123">
    <property type="entry name" value="ABC transporter transmembrane region"/>
    <property type="match status" value="1"/>
</dbReference>
<dbReference type="InterPro" id="IPR017871">
    <property type="entry name" value="ABC_transporter-like_CS"/>
</dbReference>
<feature type="transmembrane region" description="Helical" evidence="7">
    <location>
        <begin position="20"/>
        <end position="43"/>
    </location>
</feature>
<evidence type="ECO:0000313" key="11">
    <source>
        <dbReference type="EMBL" id="CAB4714856.1"/>
    </source>
</evidence>
<proteinExistence type="predicted"/>
<dbReference type="Gene3D" id="3.40.50.300">
    <property type="entry name" value="P-loop containing nucleotide triphosphate hydrolases"/>
    <property type="match status" value="1"/>
</dbReference>
<dbReference type="GO" id="GO:0034040">
    <property type="term" value="F:ATPase-coupled lipid transmembrane transporter activity"/>
    <property type="evidence" value="ECO:0007669"/>
    <property type="project" value="TreeGrafter"/>
</dbReference>
<dbReference type="SMART" id="SM00382">
    <property type="entry name" value="AAA"/>
    <property type="match status" value="1"/>
</dbReference>
<evidence type="ECO:0000313" key="13">
    <source>
        <dbReference type="EMBL" id="CAB4978750.1"/>
    </source>
</evidence>
<evidence type="ECO:0000313" key="10">
    <source>
        <dbReference type="EMBL" id="CAB4362310.1"/>
    </source>
</evidence>